<dbReference type="EMBL" id="BRXW01000545">
    <property type="protein sequence ID" value="GMH64738.1"/>
    <property type="molecule type" value="Genomic_DNA"/>
</dbReference>
<dbReference type="Gene3D" id="1.25.40.20">
    <property type="entry name" value="Ankyrin repeat-containing domain"/>
    <property type="match status" value="1"/>
</dbReference>
<keyword evidence="2 3" id="KW-0040">ANK repeat</keyword>
<name>A0A9W7E6U5_9STRA</name>
<dbReference type="PANTHER" id="PTHR24198">
    <property type="entry name" value="ANKYRIN REPEAT AND PROTEIN KINASE DOMAIN-CONTAINING PROTEIN"/>
    <property type="match status" value="1"/>
</dbReference>
<dbReference type="AlphaFoldDB" id="A0A9W7E6U5"/>
<dbReference type="OrthoDB" id="202480at2759"/>
<feature type="repeat" description="ANK" evidence="3">
    <location>
        <begin position="180"/>
        <end position="206"/>
    </location>
</feature>
<proteinExistence type="predicted"/>
<evidence type="ECO:0000256" key="2">
    <source>
        <dbReference type="ARBA" id="ARBA00023043"/>
    </source>
</evidence>
<dbReference type="PANTHER" id="PTHR24198:SF165">
    <property type="entry name" value="ANKYRIN REPEAT-CONTAINING PROTEIN-RELATED"/>
    <property type="match status" value="1"/>
</dbReference>
<dbReference type="Pfam" id="PF12796">
    <property type="entry name" value="Ank_2"/>
    <property type="match status" value="2"/>
</dbReference>
<organism evidence="5 6">
    <name type="scientific">Triparma laevis f. longispina</name>
    <dbReference type="NCBI Taxonomy" id="1714387"/>
    <lineage>
        <taxon>Eukaryota</taxon>
        <taxon>Sar</taxon>
        <taxon>Stramenopiles</taxon>
        <taxon>Ochrophyta</taxon>
        <taxon>Bolidophyceae</taxon>
        <taxon>Parmales</taxon>
        <taxon>Triparmaceae</taxon>
        <taxon>Triparma</taxon>
    </lineage>
</organism>
<keyword evidence="6" id="KW-1185">Reference proteome</keyword>
<dbReference type="PROSITE" id="PS50297">
    <property type="entry name" value="ANK_REP_REGION"/>
    <property type="match status" value="1"/>
</dbReference>
<dbReference type="InterPro" id="IPR002110">
    <property type="entry name" value="Ankyrin_rpt"/>
</dbReference>
<dbReference type="InterPro" id="IPR036770">
    <property type="entry name" value="Ankyrin_rpt-contain_sf"/>
</dbReference>
<evidence type="ECO:0000256" key="1">
    <source>
        <dbReference type="ARBA" id="ARBA00022737"/>
    </source>
</evidence>
<evidence type="ECO:0000256" key="3">
    <source>
        <dbReference type="PROSITE-ProRule" id="PRU00023"/>
    </source>
</evidence>
<sequence>MATSTYSVTCTADMKFNPSVLEIPQITGPVTILFDSKRGDMLIEEISEGSFLCDVEGDEGGRVEIDCDEVGKEFVFIDSALPFSEGRIVVVEPEPEKKKEDVTVEPWSYKSSTTSSSSDLIPQPPSTSSKSPHVESSIVIDAFVHAILFNQTSVIENRLTTWRKQGLDILQTNVNRPDMDGNTPLLVAAEKGRLDILVSLLKSGASPTKICPITYRTPLHIASHWGQSSIVLTLLDYSLEQNYLHVINSLDDEKKTPLMLACYNGHLECVKILCSKRFRCDPTFRDENGYTALGLGLHNKILRANVNSYVYKYQSKEYREYICDCIFIIFGIRRGLTDIPCNRICSFLIADDEFMLRYQYEGLKGMNV</sequence>
<keyword evidence="1" id="KW-0677">Repeat</keyword>
<accession>A0A9W7E6U5</accession>
<evidence type="ECO:0000313" key="5">
    <source>
        <dbReference type="EMBL" id="GMH64738.1"/>
    </source>
</evidence>
<comment type="caution">
    <text evidence="5">The sequence shown here is derived from an EMBL/GenBank/DDBJ whole genome shotgun (WGS) entry which is preliminary data.</text>
</comment>
<protein>
    <submittedName>
        <fullName evidence="5">Uncharacterized protein</fullName>
    </submittedName>
</protein>
<dbReference type="SMART" id="SM00248">
    <property type="entry name" value="ANK"/>
    <property type="match status" value="3"/>
</dbReference>
<gene>
    <name evidence="5" type="ORF">TrLO_g1040</name>
</gene>
<evidence type="ECO:0000313" key="6">
    <source>
        <dbReference type="Proteomes" id="UP001165122"/>
    </source>
</evidence>
<dbReference type="PROSITE" id="PS50088">
    <property type="entry name" value="ANK_REPEAT"/>
    <property type="match status" value="1"/>
</dbReference>
<dbReference type="SUPFAM" id="SSF48403">
    <property type="entry name" value="Ankyrin repeat"/>
    <property type="match status" value="1"/>
</dbReference>
<feature type="region of interest" description="Disordered" evidence="4">
    <location>
        <begin position="100"/>
        <end position="132"/>
    </location>
</feature>
<dbReference type="Proteomes" id="UP001165122">
    <property type="component" value="Unassembled WGS sequence"/>
</dbReference>
<evidence type="ECO:0000256" key="4">
    <source>
        <dbReference type="SAM" id="MobiDB-lite"/>
    </source>
</evidence>
<reference evidence="6" key="1">
    <citation type="journal article" date="2023" name="Commun. Biol.">
        <title>Genome analysis of Parmales, the sister group of diatoms, reveals the evolutionary specialization of diatoms from phago-mixotrophs to photoautotrophs.</title>
        <authorList>
            <person name="Ban H."/>
            <person name="Sato S."/>
            <person name="Yoshikawa S."/>
            <person name="Yamada K."/>
            <person name="Nakamura Y."/>
            <person name="Ichinomiya M."/>
            <person name="Sato N."/>
            <person name="Blanc-Mathieu R."/>
            <person name="Endo H."/>
            <person name="Kuwata A."/>
            <person name="Ogata H."/>
        </authorList>
    </citation>
    <scope>NUCLEOTIDE SEQUENCE [LARGE SCALE GENOMIC DNA]</scope>
    <source>
        <strain evidence="6">NIES 3700</strain>
    </source>
</reference>